<dbReference type="OMA" id="REHEYME"/>
<evidence type="ECO:0000256" key="8">
    <source>
        <dbReference type="ARBA" id="ARBA00023242"/>
    </source>
</evidence>
<evidence type="ECO:0000256" key="6">
    <source>
        <dbReference type="ARBA" id="ARBA00022737"/>
    </source>
</evidence>
<comment type="similarity">
    <text evidence="9">Belongs to the WD repeat DCAF12 family.</text>
</comment>
<dbReference type="OrthoDB" id="9610195at2759"/>
<feature type="compositionally biased region" description="Basic residues" evidence="11">
    <location>
        <begin position="1"/>
        <end position="18"/>
    </location>
</feature>
<dbReference type="PROSITE" id="PS50082">
    <property type="entry name" value="WD_REPEATS_2"/>
    <property type="match status" value="1"/>
</dbReference>
<comment type="pathway">
    <text evidence="3">Protein modification; protein ubiquitination.</text>
</comment>
<keyword evidence="6" id="KW-0677">Repeat</keyword>
<feature type="compositionally biased region" description="Low complexity" evidence="11">
    <location>
        <begin position="72"/>
        <end position="91"/>
    </location>
</feature>
<dbReference type="STRING" id="6832.A0A553NNK3"/>
<dbReference type="GO" id="GO:0005737">
    <property type="term" value="C:cytoplasm"/>
    <property type="evidence" value="ECO:0007669"/>
    <property type="project" value="UniProtKB-SubCell"/>
</dbReference>
<name>A0A553NNK3_TIGCA</name>
<dbReference type="AlphaFoldDB" id="A0A553NNK3"/>
<dbReference type="GO" id="GO:0005634">
    <property type="term" value="C:nucleus"/>
    <property type="evidence" value="ECO:0007669"/>
    <property type="project" value="UniProtKB-SubCell"/>
</dbReference>
<keyword evidence="4" id="KW-0963">Cytoplasm</keyword>
<gene>
    <name evidence="13" type="ORF">TCAL_12924</name>
</gene>
<keyword evidence="14" id="KW-1185">Reference proteome</keyword>
<dbReference type="PANTHER" id="PTHR19860:SF16">
    <property type="entry name" value="DDB1- AND CUL4-ASSOCIATED FACTOR 12"/>
    <property type="match status" value="1"/>
</dbReference>
<dbReference type="GO" id="GO:0080008">
    <property type="term" value="C:Cul4-RING E3 ubiquitin ligase complex"/>
    <property type="evidence" value="ECO:0007669"/>
    <property type="project" value="TreeGrafter"/>
</dbReference>
<protein>
    <recommendedName>
        <fullName evidence="12">DDB1- and CUL4-associated factor 12 beta-propeller domain-containing protein</fullName>
    </recommendedName>
</protein>
<feature type="domain" description="DDB1- and CUL4-associated factor 12 beta-propeller" evidence="12">
    <location>
        <begin position="246"/>
        <end position="599"/>
    </location>
</feature>
<evidence type="ECO:0000259" key="12">
    <source>
        <dbReference type="Pfam" id="PF23760"/>
    </source>
</evidence>
<evidence type="ECO:0000256" key="2">
    <source>
        <dbReference type="ARBA" id="ARBA00004496"/>
    </source>
</evidence>
<evidence type="ECO:0000256" key="7">
    <source>
        <dbReference type="ARBA" id="ARBA00022786"/>
    </source>
</evidence>
<dbReference type="SUPFAM" id="SSF50978">
    <property type="entry name" value="WD40 repeat-like"/>
    <property type="match status" value="1"/>
</dbReference>
<proteinExistence type="inferred from homology"/>
<keyword evidence="5 10" id="KW-0853">WD repeat</keyword>
<evidence type="ECO:0000256" key="3">
    <source>
        <dbReference type="ARBA" id="ARBA00004906"/>
    </source>
</evidence>
<evidence type="ECO:0000256" key="1">
    <source>
        <dbReference type="ARBA" id="ARBA00004123"/>
    </source>
</evidence>
<evidence type="ECO:0000256" key="10">
    <source>
        <dbReference type="PROSITE-ProRule" id="PRU00221"/>
    </source>
</evidence>
<feature type="repeat" description="WD" evidence="10">
    <location>
        <begin position="348"/>
        <end position="380"/>
    </location>
</feature>
<dbReference type="InterPro" id="IPR015943">
    <property type="entry name" value="WD40/YVTN_repeat-like_dom_sf"/>
</dbReference>
<comment type="caution">
    <text evidence="13">The sequence shown here is derived from an EMBL/GenBank/DDBJ whole genome shotgun (WGS) entry which is preliminary data.</text>
</comment>
<evidence type="ECO:0000256" key="9">
    <source>
        <dbReference type="ARBA" id="ARBA00038022"/>
    </source>
</evidence>
<dbReference type="Proteomes" id="UP000318571">
    <property type="component" value="Chromosome 4"/>
</dbReference>
<evidence type="ECO:0000313" key="14">
    <source>
        <dbReference type="Proteomes" id="UP000318571"/>
    </source>
</evidence>
<feature type="region of interest" description="Disordered" evidence="11">
    <location>
        <begin position="1"/>
        <end position="106"/>
    </location>
</feature>
<keyword evidence="7" id="KW-0833">Ubl conjugation pathway</keyword>
<reference evidence="13 14" key="1">
    <citation type="journal article" date="2018" name="Nat. Ecol. Evol.">
        <title>Genomic signatures of mitonuclear coevolution across populations of Tigriopus californicus.</title>
        <authorList>
            <person name="Barreto F.S."/>
            <person name="Watson E.T."/>
            <person name="Lima T.G."/>
            <person name="Willett C.S."/>
            <person name="Edmands S."/>
            <person name="Li W."/>
            <person name="Burton R.S."/>
        </authorList>
    </citation>
    <scope>NUCLEOTIDE SEQUENCE [LARGE SCALE GENOMIC DNA]</scope>
    <source>
        <strain evidence="13 14">San Diego</strain>
    </source>
</reference>
<dbReference type="Pfam" id="PF23760">
    <property type="entry name" value="Beta-prop_DCAF12"/>
    <property type="match status" value="1"/>
</dbReference>
<feature type="compositionally biased region" description="Gly residues" evidence="11">
    <location>
        <begin position="141"/>
        <end position="160"/>
    </location>
</feature>
<dbReference type="InterPro" id="IPR056151">
    <property type="entry name" value="Beta-prop_DCAF12"/>
</dbReference>
<evidence type="ECO:0000256" key="11">
    <source>
        <dbReference type="SAM" id="MobiDB-lite"/>
    </source>
</evidence>
<dbReference type="EMBL" id="VCGU01000011">
    <property type="protein sequence ID" value="TRY67028.1"/>
    <property type="molecule type" value="Genomic_DNA"/>
</dbReference>
<dbReference type="InterPro" id="IPR001680">
    <property type="entry name" value="WD40_rpt"/>
</dbReference>
<feature type="compositionally biased region" description="Gly residues" evidence="11">
    <location>
        <begin position="92"/>
        <end position="104"/>
    </location>
</feature>
<evidence type="ECO:0000256" key="5">
    <source>
        <dbReference type="ARBA" id="ARBA00022574"/>
    </source>
</evidence>
<dbReference type="InterPro" id="IPR051191">
    <property type="entry name" value="DCAF12"/>
</dbReference>
<feature type="region of interest" description="Disordered" evidence="11">
    <location>
        <begin position="134"/>
        <end position="171"/>
    </location>
</feature>
<dbReference type="Gene3D" id="2.130.10.10">
    <property type="entry name" value="YVTN repeat-like/Quinoprotein amine dehydrogenase"/>
    <property type="match status" value="2"/>
</dbReference>
<accession>A0A553NNK3</accession>
<sequence length="600" mass="64946">MNNHPHHHHHPAHPHHHGGGAAHHPPSHPYFSVPMIQPFPLANHLNQQPNGGAGGGLAPPGYHHVHAHHSAGGHAHASAAPGGSTSSQNKSGGQGGGGTQGGGTHPLLRDLAYIRRRPIEGQSTTSISSATIRLRPTTGRTGRGVEGGALGGPGGPGSPAGGTMHLNTSSRDHSKTVDFMYYNSSDSEDEDAGAGGGDDSANGGLFRVSCNFSDCLTSRESGCASRFQPLHLASEYGTRHMLSNAMLKEYPVPVPNVNKVFCSQWLSHRQVVFGTKCNKLMVYDVNTRHLDQIPSLQSSENSRPPEQEAGIHAIEINPSRTLLATGAKNTNDIAIYRLPTLDPICVGEGAHKDWIFDMTWIDDQFVVSGSRDGTISFWRVTDNLIEEVTSAAIPTYKFIRPVRTKACKEADRVRSLCYNHRTQEIAVISLNGYIHCWNALRFKQIMTKKLPHTMENVCLATDEDAQMYAVGSKANTDLLDARTLQAIKKIPSRNNGCGIRSVSFKGNILTIGTGIGILLFWDLRAGKFLESTMNSNRAVMLKTSKGWLQREHEYMEGGVNLNKNSPAVYTHCFDESGTRLFAAGGPLPSGLKGNYIGLYQ</sequence>
<dbReference type="SMART" id="SM00320">
    <property type="entry name" value="WD40"/>
    <property type="match status" value="3"/>
</dbReference>
<dbReference type="PANTHER" id="PTHR19860">
    <property type="entry name" value="DDB1- AND CUL4-ASSOCIATED FACTOR 12-RELATED"/>
    <property type="match status" value="1"/>
</dbReference>
<comment type="subcellular location">
    <subcellularLocation>
        <location evidence="2">Cytoplasm</location>
    </subcellularLocation>
    <subcellularLocation>
        <location evidence="1">Nucleus</location>
    </subcellularLocation>
</comment>
<evidence type="ECO:0000313" key="13">
    <source>
        <dbReference type="EMBL" id="TRY67028.1"/>
    </source>
</evidence>
<keyword evidence="8" id="KW-0539">Nucleus</keyword>
<dbReference type="InterPro" id="IPR036322">
    <property type="entry name" value="WD40_repeat_dom_sf"/>
</dbReference>
<organism evidence="13 14">
    <name type="scientific">Tigriopus californicus</name>
    <name type="common">Marine copepod</name>
    <dbReference type="NCBI Taxonomy" id="6832"/>
    <lineage>
        <taxon>Eukaryota</taxon>
        <taxon>Metazoa</taxon>
        <taxon>Ecdysozoa</taxon>
        <taxon>Arthropoda</taxon>
        <taxon>Crustacea</taxon>
        <taxon>Multicrustacea</taxon>
        <taxon>Hexanauplia</taxon>
        <taxon>Copepoda</taxon>
        <taxon>Harpacticoida</taxon>
        <taxon>Harpacticidae</taxon>
        <taxon>Tigriopus</taxon>
    </lineage>
</organism>
<evidence type="ECO:0000256" key="4">
    <source>
        <dbReference type="ARBA" id="ARBA00022490"/>
    </source>
</evidence>